<evidence type="ECO:0000256" key="6">
    <source>
        <dbReference type="SAM" id="Phobius"/>
    </source>
</evidence>
<dbReference type="PANTHER" id="PTHR37693">
    <property type="entry name" value="PHOSPHATIDYLGLYCEROL LYSYLTRANSFERASE"/>
    <property type="match status" value="1"/>
</dbReference>
<evidence type="ECO:0000256" key="3">
    <source>
        <dbReference type="ARBA" id="ARBA00022692"/>
    </source>
</evidence>
<dbReference type="NCBIfam" id="TIGR00374">
    <property type="entry name" value="flippase-like domain"/>
    <property type="match status" value="1"/>
</dbReference>
<dbReference type="EMBL" id="CP001899">
    <property type="protein sequence ID" value="ADC65754.1"/>
    <property type="molecule type" value="Genomic_DNA"/>
</dbReference>
<dbReference type="GO" id="GO:0005886">
    <property type="term" value="C:plasma membrane"/>
    <property type="evidence" value="ECO:0007669"/>
    <property type="project" value="UniProtKB-SubCell"/>
</dbReference>
<feature type="transmembrane region" description="Helical" evidence="6">
    <location>
        <begin position="218"/>
        <end position="243"/>
    </location>
</feature>
<dbReference type="STRING" id="589924.Ferp_1605"/>
<reference evidence="7 8" key="2">
    <citation type="journal article" date="2011" name="Stand. Genomic Sci.">
        <title>Complete genome sequence of Ferroglobus placidus AEDII12DO.</title>
        <authorList>
            <person name="Anderson I."/>
            <person name="Risso C."/>
            <person name="Holmes D."/>
            <person name="Lucas S."/>
            <person name="Copeland A."/>
            <person name="Lapidus A."/>
            <person name="Cheng J.F."/>
            <person name="Bruce D."/>
            <person name="Goodwin L."/>
            <person name="Pitluck S."/>
            <person name="Saunders E."/>
            <person name="Brettin T."/>
            <person name="Detter J.C."/>
            <person name="Han C."/>
            <person name="Tapia R."/>
            <person name="Larimer F."/>
            <person name="Land M."/>
            <person name="Hauser L."/>
            <person name="Woyke T."/>
            <person name="Lovley D."/>
            <person name="Kyrpides N."/>
            <person name="Ivanova N."/>
        </authorList>
    </citation>
    <scope>NUCLEOTIDE SEQUENCE [LARGE SCALE GENOMIC DNA]</scope>
    <source>
        <strain evidence="8">DSM 10642 / AEDII12DO</strain>
    </source>
</reference>
<dbReference type="GeneID" id="8779126"/>
<feature type="transmembrane region" description="Helical" evidence="6">
    <location>
        <begin position="125"/>
        <end position="142"/>
    </location>
</feature>
<keyword evidence="5 6" id="KW-0472">Membrane</keyword>
<proteinExistence type="predicted"/>
<evidence type="ECO:0000256" key="1">
    <source>
        <dbReference type="ARBA" id="ARBA00004651"/>
    </source>
</evidence>
<comment type="subcellular location">
    <subcellularLocation>
        <location evidence="1">Cell membrane</location>
        <topology evidence="1">Multi-pass membrane protein</topology>
    </subcellularLocation>
</comment>
<dbReference type="InterPro" id="IPR022791">
    <property type="entry name" value="L-PG_synthase/AglD"/>
</dbReference>
<dbReference type="RefSeq" id="WP_012966094.1">
    <property type="nucleotide sequence ID" value="NC_013849.1"/>
</dbReference>
<sequence>MGSSKKELKRTLIAAVFSLAAIFAIFKITGEDVSTLFEANPVYIAAAMLFHVLFWIFWAFRLKFLVETFNGNVSFSNSFKITMSSMFFAAITPSSAGGEPVRAYLLSKNGMGIGRATAIILIERLLDSIFFVTSLAILLSLTEFSLKLGFRVGLAFFILLILFLVLLRELLKHPARVERALNFLEKRLSKRIYEKIEKEVWNFREALVDVLRTSKKRIAVMFALTSVLWLSEFLVPSFVLMAFGKEPNFLLSVTSQAIIVVISLLPLTPGSSGISEGSFFYLYSQFVRGSLASVVAGWRIITYLTNMLFGLIFSLKIKIND</sequence>
<evidence type="ECO:0000313" key="8">
    <source>
        <dbReference type="Proteomes" id="UP000002613"/>
    </source>
</evidence>
<accession>D3RZ41</accession>
<dbReference type="Proteomes" id="UP000002613">
    <property type="component" value="Chromosome"/>
</dbReference>
<keyword evidence="8" id="KW-1185">Reference proteome</keyword>
<organism evidence="7 8">
    <name type="scientific">Ferroglobus placidus (strain DSM 10642 / AEDII12DO)</name>
    <dbReference type="NCBI Taxonomy" id="589924"/>
    <lineage>
        <taxon>Archaea</taxon>
        <taxon>Methanobacteriati</taxon>
        <taxon>Methanobacteriota</taxon>
        <taxon>Archaeoglobi</taxon>
        <taxon>Archaeoglobales</taxon>
        <taxon>Archaeoglobaceae</taxon>
        <taxon>Ferroglobus</taxon>
    </lineage>
</organism>
<evidence type="ECO:0000256" key="4">
    <source>
        <dbReference type="ARBA" id="ARBA00022989"/>
    </source>
</evidence>
<feature type="transmembrane region" description="Helical" evidence="6">
    <location>
        <begin position="148"/>
        <end position="167"/>
    </location>
</feature>
<keyword evidence="3 6" id="KW-0812">Transmembrane</keyword>
<dbReference type="HOGENOM" id="CLU_039146_1_0_2"/>
<evidence type="ECO:0000256" key="2">
    <source>
        <dbReference type="ARBA" id="ARBA00022475"/>
    </source>
</evidence>
<dbReference type="PANTHER" id="PTHR37693:SF1">
    <property type="entry name" value="INTEGRAL MEMBRANE PROTEIN"/>
    <property type="match status" value="1"/>
</dbReference>
<evidence type="ECO:0000256" key="5">
    <source>
        <dbReference type="ARBA" id="ARBA00023136"/>
    </source>
</evidence>
<dbReference type="KEGG" id="fpl:Ferp_1605"/>
<evidence type="ECO:0008006" key="9">
    <source>
        <dbReference type="Google" id="ProtNLM"/>
    </source>
</evidence>
<feature type="transmembrane region" description="Helical" evidence="6">
    <location>
        <begin position="42"/>
        <end position="60"/>
    </location>
</feature>
<gene>
    <name evidence="7" type="ordered locus">Ferp_1605</name>
</gene>
<protein>
    <recommendedName>
        <fullName evidence="9">Lysylphosphatidylglycerol synthetase/UPF0104</fullName>
    </recommendedName>
</protein>
<dbReference type="PaxDb" id="589924-Ferp_1605"/>
<feature type="transmembrane region" description="Helical" evidence="6">
    <location>
        <begin position="12"/>
        <end position="30"/>
    </location>
</feature>
<dbReference type="eggNOG" id="arCOG00899">
    <property type="taxonomic scope" value="Archaea"/>
</dbReference>
<keyword evidence="2" id="KW-1003">Cell membrane</keyword>
<keyword evidence="4 6" id="KW-1133">Transmembrane helix</keyword>
<name>D3RZ41_FERPA</name>
<dbReference type="OrthoDB" id="15513at2157"/>
<dbReference type="Pfam" id="PF03706">
    <property type="entry name" value="LPG_synthase_TM"/>
    <property type="match status" value="1"/>
</dbReference>
<reference evidence="8" key="1">
    <citation type="submission" date="2010-02" db="EMBL/GenBank/DDBJ databases">
        <title>Complete sequence of Ferroglobus placidus DSM 10642.</title>
        <authorList>
            <consortium name="US DOE Joint Genome Institute"/>
            <person name="Lucas S."/>
            <person name="Copeland A."/>
            <person name="Lapidus A."/>
            <person name="Cheng J.-F."/>
            <person name="Bruce D."/>
            <person name="Goodwin L."/>
            <person name="Pitluck S."/>
            <person name="Saunders E."/>
            <person name="Brettin T."/>
            <person name="Detter J.C."/>
            <person name="Han C."/>
            <person name="Tapia R."/>
            <person name="Larimer F."/>
            <person name="Land M."/>
            <person name="Hauser L."/>
            <person name="Kyrpides N."/>
            <person name="Ivanova N."/>
            <person name="Holmes D."/>
            <person name="Lovley D."/>
            <person name="Kyrpides N."/>
            <person name="Anderson I.J."/>
            <person name="Woyke T."/>
        </authorList>
    </citation>
    <scope>NUCLEOTIDE SEQUENCE [LARGE SCALE GENOMIC DNA]</scope>
    <source>
        <strain evidence="8">DSM 10642 / AEDII12DO</strain>
    </source>
</reference>
<evidence type="ECO:0000313" key="7">
    <source>
        <dbReference type="EMBL" id="ADC65754.1"/>
    </source>
</evidence>
<dbReference type="AlphaFoldDB" id="D3RZ41"/>